<evidence type="ECO:0000256" key="4">
    <source>
        <dbReference type="ARBA" id="ARBA00022679"/>
    </source>
</evidence>
<evidence type="ECO:0000256" key="5">
    <source>
        <dbReference type="ARBA" id="ARBA00022691"/>
    </source>
</evidence>
<evidence type="ECO:0000256" key="2">
    <source>
        <dbReference type="ARBA" id="ARBA00022552"/>
    </source>
</evidence>
<proteinExistence type="inferred from homology"/>
<name>A0A7T5UIY9_9BACT</name>
<reference evidence="7 8" key="1">
    <citation type="submission" date="2020-07" db="EMBL/GenBank/DDBJ databases">
        <title>Huge and variable diversity of episymbiotic CPR bacteria and DPANN archaea in groundwater ecosystems.</title>
        <authorList>
            <person name="He C.Y."/>
            <person name="Keren R."/>
            <person name="Whittaker M."/>
            <person name="Farag I.F."/>
            <person name="Doudna J."/>
            <person name="Cate J.H.D."/>
            <person name="Banfield J.F."/>
        </authorList>
    </citation>
    <scope>NUCLEOTIDE SEQUENCE [LARGE SCALE GENOMIC DNA]</scope>
    <source>
        <strain evidence="7">NC_groundwater_70_Ag_B-0.1um_54_66</strain>
    </source>
</reference>
<dbReference type="Gene3D" id="3.40.50.150">
    <property type="entry name" value="Vaccinia Virus protein VP39"/>
    <property type="match status" value="1"/>
</dbReference>
<protein>
    <recommendedName>
        <fullName evidence="6">Ribosomal RNA small subunit methyltransferase H</fullName>
        <ecNumber evidence="6">2.1.1.199</ecNumber>
    </recommendedName>
    <alternativeName>
        <fullName evidence="6">16S rRNA m(4)C1402 methyltransferase</fullName>
    </alternativeName>
    <alternativeName>
        <fullName evidence="6">rRNA (cytosine-N(4)-)-methyltransferase RsmH</fullName>
    </alternativeName>
</protein>
<dbReference type="NCBIfam" id="TIGR00006">
    <property type="entry name" value="16S rRNA (cytosine(1402)-N(4))-methyltransferase RsmH"/>
    <property type="match status" value="1"/>
</dbReference>
<dbReference type="PIRSF" id="PIRSF004486">
    <property type="entry name" value="MraW"/>
    <property type="match status" value="1"/>
</dbReference>
<dbReference type="GO" id="GO:0005737">
    <property type="term" value="C:cytoplasm"/>
    <property type="evidence" value="ECO:0007669"/>
    <property type="project" value="UniProtKB-SubCell"/>
</dbReference>
<accession>A0A7T5UIY9</accession>
<dbReference type="Pfam" id="PF01795">
    <property type="entry name" value="Methyltransf_5"/>
    <property type="match status" value="1"/>
</dbReference>
<comment type="subcellular location">
    <subcellularLocation>
        <location evidence="6">Cytoplasm</location>
    </subcellularLocation>
</comment>
<comment type="function">
    <text evidence="6">Specifically methylates the N4 position of cytidine in position 1402 (C1402) of 16S rRNA.</text>
</comment>
<feature type="binding site" evidence="6">
    <location>
        <position position="85"/>
    </location>
    <ligand>
        <name>S-adenosyl-L-methionine</name>
        <dbReference type="ChEBI" id="CHEBI:59789"/>
    </ligand>
</feature>
<evidence type="ECO:0000256" key="1">
    <source>
        <dbReference type="ARBA" id="ARBA00010396"/>
    </source>
</evidence>
<dbReference type="PANTHER" id="PTHR11265">
    <property type="entry name" value="S-ADENOSYL-METHYLTRANSFERASE MRAW"/>
    <property type="match status" value="1"/>
</dbReference>
<keyword evidence="4 6" id="KW-0808">Transferase</keyword>
<comment type="similarity">
    <text evidence="1 6">Belongs to the methyltransferase superfamily. RsmH family.</text>
</comment>
<dbReference type="Proteomes" id="UP000595362">
    <property type="component" value="Chromosome"/>
</dbReference>
<evidence type="ECO:0000313" key="7">
    <source>
        <dbReference type="EMBL" id="QQG37476.1"/>
    </source>
</evidence>
<feature type="binding site" evidence="6">
    <location>
        <position position="113"/>
    </location>
    <ligand>
        <name>S-adenosyl-L-methionine</name>
        <dbReference type="ChEBI" id="CHEBI:59789"/>
    </ligand>
</feature>
<dbReference type="InterPro" id="IPR023397">
    <property type="entry name" value="SAM-dep_MeTrfase_MraW_recog"/>
</dbReference>
<keyword evidence="2 6" id="KW-0698">rRNA processing</keyword>
<evidence type="ECO:0000256" key="3">
    <source>
        <dbReference type="ARBA" id="ARBA00022603"/>
    </source>
</evidence>
<dbReference type="FunFam" id="1.10.150.170:FF:000003">
    <property type="entry name" value="Ribosomal RNA small subunit methyltransferase H"/>
    <property type="match status" value="1"/>
</dbReference>
<dbReference type="GO" id="GO:0070475">
    <property type="term" value="P:rRNA base methylation"/>
    <property type="evidence" value="ECO:0007669"/>
    <property type="project" value="UniProtKB-UniRule"/>
</dbReference>
<dbReference type="SUPFAM" id="SSF81799">
    <property type="entry name" value="Putative methyltransferase TM0872, insert domain"/>
    <property type="match status" value="1"/>
</dbReference>
<dbReference type="HAMAP" id="MF_01007">
    <property type="entry name" value="16SrRNA_methyltr_H"/>
    <property type="match status" value="1"/>
</dbReference>
<feature type="binding site" evidence="6">
    <location>
        <position position="58"/>
    </location>
    <ligand>
        <name>S-adenosyl-L-methionine</name>
        <dbReference type="ChEBI" id="CHEBI:59789"/>
    </ligand>
</feature>
<dbReference type="InterPro" id="IPR002903">
    <property type="entry name" value="RsmH"/>
</dbReference>
<dbReference type="EMBL" id="CP066681">
    <property type="protein sequence ID" value="QQG37476.1"/>
    <property type="molecule type" value="Genomic_DNA"/>
</dbReference>
<dbReference type="AlphaFoldDB" id="A0A7T5UIY9"/>
<organism evidence="7 8">
    <name type="scientific">Micavibrio aeruginosavorus</name>
    <dbReference type="NCBI Taxonomy" id="349221"/>
    <lineage>
        <taxon>Bacteria</taxon>
        <taxon>Pseudomonadati</taxon>
        <taxon>Bdellovibrionota</taxon>
        <taxon>Bdellovibrionia</taxon>
        <taxon>Bdellovibrionales</taxon>
        <taxon>Pseudobdellovibrionaceae</taxon>
        <taxon>Micavibrio</taxon>
    </lineage>
</organism>
<sequence length="326" mass="36004">MTLRAKTDETPHISVMLDEVLAALKPAKGEVYADGTFGAGGYSKAVLDSADCAVIGIDRDKSALWLGEDLKKIYEDRLILKHGRFSEIARLAAESGYPRIDGFMLDLGVSSMQIDQAERGFSFRFDGPLDMRMNQEGDEPSAADIVNTWDEEDLAHIIWKYGEERHSRRIARCIVEARKENPITRTGRLADIVRAAVPRSFADKIDPATRTFQALRIVVNAEMEELEQALAAAVSVLKPGGRLVVVSFHSLEDRIVKNFMQEQAGMTARSSRHLPDIPQQGDSSGAAFTLPSRKAVFPTDHELETNPRARSARLRVAVRTAEGGRG</sequence>
<dbReference type="GO" id="GO:0071424">
    <property type="term" value="F:rRNA (cytosine-N4-)-methyltransferase activity"/>
    <property type="evidence" value="ECO:0007669"/>
    <property type="project" value="UniProtKB-UniRule"/>
</dbReference>
<dbReference type="SUPFAM" id="SSF53335">
    <property type="entry name" value="S-adenosyl-L-methionine-dependent methyltransferases"/>
    <property type="match status" value="1"/>
</dbReference>
<keyword evidence="6" id="KW-0963">Cytoplasm</keyword>
<dbReference type="InterPro" id="IPR029063">
    <property type="entry name" value="SAM-dependent_MTases_sf"/>
</dbReference>
<gene>
    <name evidence="6 7" type="primary">rsmH</name>
    <name evidence="7" type="ORF">HYS17_11400</name>
</gene>
<feature type="binding site" evidence="6">
    <location>
        <begin position="40"/>
        <end position="42"/>
    </location>
    <ligand>
        <name>S-adenosyl-L-methionine</name>
        <dbReference type="ChEBI" id="CHEBI:59789"/>
    </ligand>
</feature>
<keyword evidence="5 6" id="KW-0949">S-adenosyl-L-methionine</keyword>
<dbReference type="Gene3D" id="1.10.150.170">
    <property type="entry name" value="Putative methyltransferase TM0872, insert domain"/>
    <property type="match status" value="1"/>
</dbReference>
<evidence type="ECO:0000256" key="6">
    <source>
        <dbReference type="HAMAP-Rule" id="MF_01007"/>
    </source>
</evidence>
<evidence type="ECO:0000313" key="8">
    <source>
        <dbReference type="Proteomes" id="UP000595362"/>
    </source>
</evidence>
<dbReference type="EC" id="2.1.1.199" evidence="6"/>
<feature type="binding site" evidence="6">
    <location>
        <position position="106"/>
    </location>
    <ligand>
        <name>S-adenosyl-L-methionine</name>
        <dbReference type="ChEBI" id="CHEBI:59789"/>
    </ligand>
</feature>
<dbReference type="PANTHER" id="PTHR11265:SF0">
    <property type="entry name" value="12S RRNA N4-METHYLCYTIDINE METHYLTRANSFERASE"/>
    <property type="match status" value="1"/>
</dbReference>
<keyword evidence="3 6" id="KW-0489">Methyltransferase</keyword>
<comment type="catalytic activity">
    <reaction evidence="6">
        <text>cytidine(1402) in 16S rRNA + S-adenosyl-L-methionine = N(4)-methylcytidine(1402) in 16S rRNA + S-adenosyl-L-homocysteine + H(+)</text>
        <dbReference type="Rhea" id="RHEA:42928"/>
        <dbReference type="Rhea" id="RHEA-COMP:10286"/>
        <dbReference type="Rhea" id="RHEA-COMP:10287"/>
        <dbReference type="ChEBI" id="CHEBI:15378"/>
        <dbReference type="ChEBI" id="CHEBI:57856"/>
        <dbReference type="ChEBI" id="CHEBI:59789"/>
        <dbReference type="ChEBI" id="CHEBI:74506"/>
        <dbReference type="ChEBI" id="CHEBI:82748"/>
        <dbReference type="EC" id="2.1.1.199"/>
    </reaction>
</comment>